<evidence type="ECO:0000313" key="1">
    <source>
        <dbReference type="EMBL" id="EOO26869.1"/>
    </source>
</evidence>
<proteinExistence type="predicted"/>
<name>A0A9W5PL38_BACCE</name>
<dbReference type="Proteomes" id="UP000014018">
    <property type="component" value="Unassembled WGS sequence"/>
</dbReference>
<evidence type="ECO:0000313" key="2">
    <source>
        <dbReference type="Proteomes" id="UP000014018"/>
    </source>
</evidence>
<protein>
    <submittedName>
        <fullName evidence="1">Uncharacterized protein</fullName>
    </submittedName>
</protein>
<reference evidence="1 2" key="1">
    <citation type="submission" date="2012-12" db="EMBL/GenBank/DDBJ databases">
        <title>The Genome Sequence of Bacillus cereus VD133.</title>
        <authorList>
            <consortium name="The Broad Institute Genome Sequencing Platform"/>
            <consortium name="The Broad Institute Genome Sequencing Center for Infectious Disease"/>
            <person name="Feldgarden M."/>
            <person name="Van der Auwera G.A."/>
            <person name="Mahillon J."/>
            <person name="Duprez V."/>
            <person name="Timmery S."/>
            <person name="Mattelet C."/>
            <person name="Dierick K."/>
            <person name="Sun M."/>
            <person name="Yu Z."/>
            <person name="Zhu L."/>
            <person name="Hu X."/>
            <person name="Shank E.B."/>
            <person name="Swiecicka I."/>
            <person name="Hansen B.M."/>
            <person name="Andrup L."/>
            <person name="Walker B."/>
            <person name="Young S.K."/>
            <person name="Zeng Q."/>
            <person name="Gargeya S."/>
            <person name="Fitzgerald M."/>
            <person name="Haas B."/>
            <person name="Abouelleil A."/>
            <person name="Alvarado L."/>
            <person name="Arachchi H.M."/>
            <person name="Berlin A.M."/>
            <person name="Chapman S.B."/>
            <person name="Dewar J."/>
            <person name="Goldberg J."/>
            <person name="Griggs A."/>
            <person name="Gujja S."/>
            <person name="Hansen M."/>
            <person name="Howarth C."/>
            <person name="Imamovic A."/>
            <person name="Larimer J."/>
            <person name="McCowan C."/>
            <person name="Murphy C."/>
            <person name="Neiman D."/>
            <person name="Pearson M."/>
            <person name="Priest M."/>
            <person name="Roberts A."/>
            <person name="Saif S."/>
            <person name="Shea T."/>
            <person name="Sisk P."/>
            <person name="Sykes S."/>
            <person name="Wortman J."/>
            <person name="Nusbaum C."/>
            <person name="Birren B."/>
        </authorList>
    </citation>
    <scope>NUCLEOTIDE SEQUENCE [LARGE SCALE GENOMIC DNA]</scope>
    <source>
        <strain evidence="1 2">VD133</strain>
    </source>
</reference>
<gene>
    <name evidence="1" type="ORF">IIU_05979</name>
</gene>
<dbReference type="RefSeq" id="WP_016111928.1">
    <property type="nucleotide sequence ID" value="NZ_KB976193.1"/>
</dbReference>
<accession>A0A9W5PL38</accession>
<comment type="caution">
    <text evidence="1">The sequence shown here is derived from an EMBL/GenBank/DDBJ whole genome shotgun (WGS) entry which is preliminary data.</text>
</comment>
<organism evidence="1 2">
    <name type="scientific">Bacillus cereus VD133</name>
    <dbReference type="NCBI Taxonomy" id="1053233"/>
    <lineage>
        <taxon>Bacteria</taxon>
        <taxon>Bacillati</taxon>
        <taxon>Bacillota</taxon>
        <taxon>Bacilli</taxon>
        <taxon>Bacillales</taxon>
        <taxon>Bacillaceae</taxon>
        <taxon>Bacillus</taxon>
        <taxon>Bacillus cereus group</taxon>
    </lineage>
</organism>
<sequence>MRIFMGVTKFILATLIVTSLSIFSLTEGVKADSLDRTSPNKVELNTSSIITNTFEAKVNIVPESKAIKNHYVKYSKSSYQVKESIPKEIYYSSEGFKGYLQATTIIDIGEHFITFYSGSTIRC</sequence>
<dbReference type="EMBL" id="AHFB01000118">
    <property type="protein sequence ID" value="EOO26869.1"/>
    <property type="molecule type" value="Genomic_DNA"/>
</dbReference>
<dbReference type="AlphaFoldDB" id="A0A9W5PL38"/>